<proteinExistence type="predicted"/>
<accession>A0A1L9VQZ2</accession>
<dbReference type="VEuPathDB" id="FungiDB:ASPGLDRAFT_1214491"/>
<dbReference type="EMBL" id="KV878892">
    <property type="protein sequence ID" value="OJJ86327.1"/>
    <property type="molecule type" value="Genomic_DNA"/>
</dbReference>
<dbReference type="Proteomes" id="UP000184300">
    <property type="component" value="Unassembled WGS sequence"/>
</dbReference>
<protein>
    <submittedName>
        <fullName evidence="1">Uncharacterized protein</fullName>
    </submittedName>
</protein>
<sequence>MHRRWRATACLRLFVPVIPRARSRLTRLLNIPCHSARRGYPAVEPLNPRSATGYLVGCADCIPECLGANSRVCLCPGAPLLFRPAARMFQGNSVSLTLVRLLAFTSELCGRRGLILHTSLRIRE</sequence>
<name>A0A1L9VQZ2_ASPGL</name>
<dbReference type="OrthoDB" id="10601830at2759"/>
<organism evidence="1 2">
    <name type="scientific">Aspergillus glaucus CBS 516.65</name>
    <dbReference type="NCBI Taxonomy" id="1160497"/>
    <lineage>
        <taxon>Eukaryota</taxon>
        <taxon>Fungi</taxon>
        <taxon>Dikarya</taxon>
        <taxon>Ascomycota</taxon>
        <taxon>Pezizomycotina</taxon>
        <taxon>Eurotiomycetes</taxon>
        <taxon>Eurotiomycetidae</taxon>
        <taxon>Eurotiales</taxon>
        <taxon>Aspergillaceae</taxon>
        <taxon>Aspergillus</taxon>
        <taxon>Aspergillus subgen. Aspergillus</taxon>
    </lineage>
</organism>
<keyword evidence="2" id="KW-1185">Reference proteome</keyword>
<evidence type="ECO:0000313" key="1">
    <source>
        <dbReference type="EMBL" id="OJJ86327.1"/>
    </source>
</evidence>
<evidence type="ECO:0000313" key="2">
    <source>
        <dbReference type="Proteomes" id="UP000184300"/>
    </source>
</evidence>
<dbReference type="RefSeq" id="XP_022403016.1">
    <property type="nucleotide sequence ID" value="XM_022540238.1"/>
</dbReference>
<reference evidence="2" key="1">
    <citation type="journal article" date="2017" name="Genome Biol.">
        <title>Comparative genomics reveals high biological diversity and specific adaptations in the industrially and medically important fungal genus Aspergillus.</title>
        <authorList>
            <person name="de Vries R.P."/>
            <person name="Riley R."/>
            <person name="Wiebenga A."/>
            <person name="Aguilar-Osorio G."/>
            <person name="Amillis S."/>
            <person name="Uchima C.A."/>
            <person name="Anderluh G."/>
            <person name="Asadollahi M."/>
            <person name="Askin M."/>
            <person name="Barry K."/>
            <person name="Battaglia E."/>
            <person name="Bayram O."/>
            <person name="Benocci T."/>
            <person name="Braus-Stromeyer S.A."/>
            <person name="Caldana C."/>
            <person name="Canovas D."/>
            <person name="Cerqueira G.C."/>
            <person name="Chen F."/>
            <person name="Chen W."/>
            <person name="Choi C."/>
            <person name="Clum A."/>
            <person name="Dos Santos R.A."/>
            <person name="Damasio A.R."/>
            <person name="Diallinas G."/>
            <person name="Emri T."/>
            <person name="Fekete E."/>
            <person name="Flipphi M."/>
            <person name="Freyberg S."/>
            <person name="Gallo A."/>
            <person name="Gournas C."/>
            <person name="Habgood R."/>
            <person name="Hainaut M."/>
            <person name="Harispe M.L."/>
            <person name="Henrissat B."/>
            <person name="Hilden K.S."/>
            <person name="Hope R."/>
            <person name="Hossain A."/>
            <person name="Karabika E."/>
            <person name="Karaffa L."/>
            <person name="Karanyi Z."/>
            <person name="Krasevec N."/>
            <person name="Kuo A."/>
            <person name="Kusch H."/>
            <person name="LaButti K."/>
            <person name="Lagendijk E.L."/>
            <person name="Lapidus A."/>
            <person name="Levasseur A."/>
            <person name="Lindquist E."/>
            <person name="Lipzen A."/>
            <person name="Logrieco A.F."/>
            <person name="MacCabe A."/>
            <person name="Maekelae M.R."/>
            <person name="Malavazi I."/>
            <person name="Melin P."/>
            <person name="Meyer V."/>
            <person name="Mielnichuk N."/>
            <person name="Miskei M."/>
            <person name="Molnar A.P."/>
            <person name="Mule G."/>
            <person name="Ngan C.Y."/>
            <person name="Orejas M."/>
            <person name="Orosz E."/>
            <person name="Ouedraogo J.P."/>
            <person name="Overkamp K.M."/>
            <person name="Park H.-S."/>
            <person name="Perrone G."/>
            <person name="Piumi F."/>
            <person name="Punt P.J."/>
            <person name="Ram A.F."/>
            <person name="Ramon A."/>
            <person name="Rauscher S."/>
            <person name="Record E."/>
            <person name="Riano-Pachon D.M."/>
            <person name="Robert V."/>
            <person name="Roehrig J."/>
            <person name="Ruller R."/>
            <person name="Salamov A."/>
            <person name="Salih N.S."/>
            <person name="Samson R.A."/>
            <person name="Sandor E."/>
            <person name="Sanguinetti M."/>
            <person name="Schuetze T."/>
            <person name="Sepcic K."/>
            <person name="Shelest E."/>
            <person name="Sherlock G."/>
            <person name="Sophianopoulou V."/>
            <person name="Squina F.M."/>
            <person name="Sun H."/>
            <person name="Susca A."/>
            <person name="Todd R.B."/>
            <person name="Tsang A."/>
            <person name="Unkles S.E."/>
            <person name="van de Wiele N."/>
            <person name="van Rossen-Uffink D."/>
            <person name="Oliveira J.V."/>
            <person name="Vesth T.C."/>
            <person name="Visser J."/>
            <person name="Yu J.-H."/>
            <person name="Zhou M."/>
            <person name="Andersen M.R."/>
            <person name="Archer D.B."/>
            <person name="Baker S.E."/>
            <person name="Benoit I."/>
            <person name="Brakhage A.A."/>
            <person name="Braus G.H."/>
            <person name="Fischer R."/>
            <person name="Frisvad J.C."/>
            <person name="Goldman G.H."/>
            <person name="Houbraken J."/>
            <person name="Oakley B."/>
            <person name="Pocsi I."/>
            <person name="Scazzocchio C."/>
            <person name="Seiboth B."/>
            <person name="vanKuyk P.A."/>
            <person name="Wortman J."/>
            <person name="Dyer P.S."/>
            <person name="Grigoriev I.V."/>
        </authorList>
    </citation>
    <scope>NUCLEOTIDE SEQUENCE [LARGE SCALE GENOMIC DNA]</scope>
    <source>
        <strain evidence="2">CBS 516.65</strain>
    </source>
</reference>
<gene>
    <name evidence="1" type="ORF">ASPGLDRAFT_1214491</name>
</gene>
<dbReference type="GeneID" id="34456499"/>
<dbReference type="AlphaFoldDB" id="A0A1L9VQZ2"/>